<dbReference type="InterPro" id="IPR045465">
    <property type="entry name" value="Trans_reg_dom"/>
</dbReference>
<organism evidence="3 4">
    <name type="scientific">Sphingomonas paeninsulae</name>
    <dbReference type="NCBI Taxonomy" id="2319844"/>
    <lineage>
        <taxon>Bacteria</taxon>
        <taxon>Pseudomonadati</taxon>
        <taxon>Pseudomonadota</taxon>
        <taxon>Alphaproteobacteria</taxon>
        <taxon>Sphingomonadales</taxon>
        <taxon>Sphingomonadaceae</taxon>
        <taxon>Sphingomonas</taxon>
    </lineage>
</organism>
<feature type="domain" description="Transcriptional regulator-like" evidence="2">
    <location>
        <begin position="10"/>
        <end position="48"/>
    </location>
</feature>
<feature type="domain" description="T6SS Transcription factor RovC-like DNA binding" evidence="1">
    <location>
        <begin position="165"/>
        <end position="245"/>
    </location>
</feature>
<evidence type="ECO:0000259" key="1">
    <source>
        <dbReference type="Pfam" id="PF10074"/>
    </source>
</evidence>
<evidence type="ECO:0000259" key="2">
    <source>
        <dbReference type="Pfam" id="PF20109"/>
    </source>
</evidence>
<dbReference type="InterPro" id="IPR018754">
    <property type="entry name" value="RovC-like_DNA-bd"/>
</dbReference>
<dbReference type="AlphaFoldDB" id="A0A494TK45"/>
<dbReference type="Pfam" id="PF20109">
    <property type="entry name" value="Trans_reg_dom"/>
    <property type="match status" value="1"/>
</dbReference>
<evidence type="ECO:0000313" key="3">
    <source>
        <dbReference type="EMBL" id="AYJ87423.1"/>
    </source>
</evidence>
<reference evidence="3 4" key="1">
    <citation type="submission" date="2018-09" db="EMBL/GenBank/DDBJ databases">
        <title>Sphingomonas peninsula sp. nov., isolated from fildes peninsula, Antarctic soil.</title>
        <authorList>
            <person name="Yingchao G."/>
        </authorList>
    </citation>
    <scope>NUCLEOTIDE SEQUENCE [LARGE SCALE GENOMIC DNA]</scope>
    <source>
        <strain evidence="3 4">YZ-8</strain>
    </source>
</reference>
<dbReference type="OrthoDB" id="9800831at2"/>
<name>A0A494TK45_SPHPE</name>
<protein>
    <submittedName>
        <fullName evidence="3">DUF2285 domain-containing protein</fullName>
    </submittedName>
</protein>
<sequence>MDTGQPGLPDWSRAQDYAHLVPMPRSAFAWEWLRRSSRYRDAWSGRSKRAGHAPWRTPESFGLIDYEDPRLDAKQARPLWSGAIDPTVLTADVLDRDPGPRDAFDLRKLASLAKLRVGTTIGEHVLISDGTHGIRLDIATGSVVGSPALLAYRIDGLISARAPAETLQRLTELVQRQAFLASAYPRERRANRWILELRTADAIATGATARDIALHFYPALTSDRRWRTHSGAARRRVQRLIARARGQQVDADVARWFAGADPIQRGNG</sequence>
<accession>A0A494TK45</accession>
<evidence type="ECO:0000313" key="4">
    <source>
        <dbReference type="Proteomes" id="UP000276254"/>
    </source>
</evidence>
<dbReference type="RefSeq" id="WP_121154712.1">
    <property type="nucleotide sequence ID" value="NZ_CP032829.1"/>
</dbReference>
<dbReference type="KEGG" id="spha:D3Y57_17665"/>
<gene>
    <name evidence="3" type="ORF">D3Y57_17665</name>
</gene>
<dbReference type="Proteomes" id="UP000276254">
    <property type="component" value="Chromosome"/>
</dbReference>
<dbReference type="EMBL" id="CP032829">
    <property type="protein sequence ID" value="AYJ87423.1"/>
    <property type="molecule type" value="Genomic_DNA"/>
</dbReference>
<dbReference type="Pfam" id="PF10074">
    <property type="entry name" value="RovC_DNA-bd"/>
    <property type="match status" value="1"/>
</dbReference>
<keyword evidence="4" id="KW-1185">Reference proteome</keyword>
<proteinExistence type="predicted"/>